<sequence length="158" mass="16803">MALDLKQPPFDFGLEKLFVTCSVQLSTERLDAGLAWLAARVQAQDRLHADLCSRFDTFETEASSLKEGPPAPADSEATEAAAEARPATAEISPAVEQTVVEVGDSALEARLAALEQKLQDLLLSSERSLPAPLGSAEAETSGSPLDGPDRRLRGKSSR</sequence>
<organism evidence="2 3">
    <name type="scientific">Polarella glacialis</name>
    <name type="common">Dinoflagellate</name>
    <dbReference type="NCBI Taxonomy" id="89957"/>
    <lineage>
        <taxon>Eukaryota</taxon>
        <taxon>Sar</taxon>
        <taxon>Alveolata</taxon>
        <taxon>Dinophyceae</taxon>
        <taxon>Suessiales</taxon>
        <taxon>Suessiaceae</taxon>
        <taxon>Polarella</taxon>
    </lineage>
</organism>
<name>A0A813DYR8_POLGL</name>
<accession>A0A813DYR8</accession>
<proteinExistence type="predicted"/>
<evidence type="ECO:0000313" key="2">
    <source>
        <dbReference type="EMBL" id="CAE8592620.1"/>
    </source>
</evidence>
<feature type="region of interest" description="Disordered" evidence="1">
    <location>
        <begin position="131"/>
        <end position="158"/>
    </location>
</feature>
<reference evidence="2" key="1">
    <citation type="submission" date="2021-02" db="EMBL/GenBank/DDBJ databases">
        <authorList>
            <person name="Dougan E. K."/>
            <person name="Rhodes N."/>
            <person name="Thang M."/>
            <person name="Chan C."/>
        </authorList>
    </citation>
    <scope>NUCLEOTIDE SEQUENCE</scope>
</reference>
<feature type="region of interest" description="Disordered" evidence="1">
    <location>
        <begin position="60"/>
        <end position="93"/>
    </location>
</feature>
<dbReference type="Proteomes" id="UP000654075">
    <property type="component" value="Unassembled WGS sequence"/>
</dbReference>
<dbReference type="AlphaFoldDB" id="A0A813DYR8"/>
<evidence type="ECO:0000313" key="3">
    <source>
        <dbReference type="Proteomes" id="UP000654075"/>
    </source>
</evidence>
<protein>
    <submittedName>
        <fullName evidence="2">Uncharacterized protein</fullName>
    </submittedName>
</protein>
<dbReference type="EMBL" id="CAJNNV010005776">
    <property type="protein sequence ID" value="CAE8592620.1"/>
    <property type="molecule type" value="Genomic_DNA"/>
</dbReference>
<comment type="caution">
    <text evidence="2">The sequence shown here is derived from an EMBL/GenBank/DDBJ whole genome shotgun (WGS) entry which is preliminary data.</text>
</comment>
<keyword evidence="3" id="KW-1185">Reference proteome</keyword>
<gene>
    <name evidence="2" type="ORF">PGLA1383_LOCUS11264</name>
</gene>
<evidence type="ECO:0000256" key="1">
    <source>
        <dbReference type="SAM" id="MobiDB-lite"/>
    </source>
</evidence>
<feature type="compositionally biased region" description="Low complexity" evidence="1">
    <location>
        <begin position="73"/>
        <end position="90"/>
    </location>
</feature>